<organism evidence="2 3">
    <name type="scientific">Kwoniella mangroviensis CBS 10435</name>
    <dbReference type="NCBI Taxonomy" id="1331196"/>
    <lineage>
        <taxon>Eukaryota</taxon>
        <taxon>Fungi</taxon>
        <taxon>Dikarya</taxon>
        <taxon>Basidiomycota</taxon>
        <taxon>Agaricomycotina</taxon>
        <taxon>Tremellomycetes</taxon>
        <taxon>Tremellales</taxon>
        <taxon>Cryptococcaceae</taxon>
        <taxon>Kwoniella</taxon>
    </lineage>
</organism>
<evidence type="ECO:0000313" key="2">
    <source>
        <dbReference type="EMBL" id="OCF56225.1"/>
    </source>
</evidence>
<proteinExistence type="predicted"/>
<protein>
    <submittedName>
        <fullName evidence="2">Uncharacterized protein</fullName>
    </submittedName>
</protein>
<feature type="compositionally biased region" description="Basic residues" evidence="1">
    <location>
        <begin position="18"/>
        <end position="27"/>
    </location>
</feature>
<sequence>MTKRAKLPKPPYPLPSKLQHKLKKKRSIPSAQSNPESSQSHKRRRLSTSQDVHTTIKPALEEEFYNDPSSLTDITSLLFTTPTPPLRGPPAATRIPAETFELIFYHLKDIIMTLPLPDLPIRAKTPTTYNEDIENQRLTNEEVMTYKRFLVKKQLNDLGKVCKNWRDRTKDVRNGNEVIIIGENDGHRAFKRPSAWFPLDFNRPLDLTVQVTLQTFIKIINSLTQLHPMVRINKLTVLHSFRPEGRPNELYDPPQEEGGQPMISNDRIDRLLSKIKPLSVHVEWYAGEDILTKNCINSIAKTLKRNFMDPEILEEKMNAMKVKTGNYNLPHDWDIKNDLSKAMTNRMLIVWRQCMIDFALRANHMMILQELRESANFGVIDNFDYHFVSVPLRTIKKSHPLPVPYDSPIPPMGSLRSIDNILLWDLRWRDPKWMRRRNKAVAVERGETYSWKDNIPSPPIEWTVWGSFDMWKQQKDRRQFKGEGKDIPWKGDTREIDEALAQFFMERSKKWIKPYDWIYKSEKENFQEMIRFVVERNHKVKKPPKSFNNNTFLLALHKEGKILDEDVIKARILEVKMKGREEQLRNMNEEMFLLNQPESNQFEYNELYIREWLKLQTEQEKKLLVEKLRRKYKSKGLYTKMNWPLYHPNQPGVKFCVEPRII</sequence>
<reference evidence="3" key="2">
    <citation type="submission" date="2013-12" db="EMBL/GenBank/DDBJ databases">
        <title>Evolution of pathogenesis and genome organization in the Tremellales.</title>
        <authorList>
            <person name="Cuomo C."/>
            <person name="Litvintseva A."/>
            <person name="Heitman J."/>
            <person name="Chen Y."/>
            <person name="Sun S."/>
            <person name="Springer D."/>
            <person name="Dromer F."/>
            <person name="Young S."/>
            <person name="Zeng Q."/>
            <person name="Chapman S."/>
            <person name="Gujja S."/>
            <person name="Saif S."/>
            <person name="Birren B."/>
        </authorList>
    </citation>
    <scope>NUCLEOTIDE SEQUENCE [LARGE SCALE GENOMIC DNA]</scope>
    <source>
        <strain evidence="3">CBS 10435</strain>
    </source>
</reference>
<feature type="compositionally biased region" description="Polar residues" evidence="1">
    <location>
        <begin position="29"/>
        <end position="38"/>
    </location>
</feature>
<feature type="region of interest" description="Disordered" evidence="1">
    <location>
        <begin position="1"/>
        <end position="52"/>
    </location>
</feature>
<dbReference type="EMBL" id="KV700091">
    <property type="protein sequence ID" value="OCF56225.1"/>
    <property type="molecule type" value="Genomic_DNA"/>
</dbReference>
<name>A0A1B9IKX9_9TREE</name>
<dbReference type="Proteomes" id="UP000092583">
    <property type="component" value="Unassembled WGS sequence"/>
</dbReference>
<gene>
    <name evidence="2" type="ORF">L486_06166</name>
</gene>
<dbReference type="AlphaFoldDB" id="A0A1B9IKX9"/>
<evidence type="ECO:0000256" key="1">
    <source>
        <dbReference type="SAM" id="MobiDB-lite"/>
    </source>
</evidence>
<dbReference type="OrthoDB" id="2563157at2759"/>
<evidence type="ECO:0000313" key="3">
    <source>
        <dbReference type="Proteomes" id="UP000092583"/>
    </source>
</evidence>
<accession>A0A1B9IKX9</accession>
<reference evidence="2 3" key="1">
    <citation type="submission" date="2013-07" db="EMBL/GenBank/DDBJ databases">
        <title>The Genome Sequence of Kwoniella mangroviensis CBS10435.</title>
        <authorList>
            <consortium name="The Broad Institute Genome Sequencing Platform"/>
            <person name="Cuomo C."/>
            <person name="Litvintseva A."/>
            <person name="Chen Y."/>
            <person name="Heitman J."/>
            <person name="Sun S."/>
            <person name="Springer D."/>
            <person name="Dromer F."/>
            <person name="Young S.K."/>
            <person name="Zeng Q."/>
            <person name="Gargeya S."/>
            <person name="Fitzgerald M."/>
            <person name="Abouelleil A."/>
            <person name="Alvarado L."/>
            <person name="Berlin A.M."/>
            <person name="Chapman S.B."/>
            <person name="Dewar J."/>
            <person name="Goldberg J."/>
            <person name="Griggs A."/>
            <person name="Gujja S."/>
            <person name="Hansen M."/>
            <person name="Howarth C."/>
            <person name="Imamovic A."/>
            <person name="Larimer J."/>
            <person name="McCowan C."/>
            <person name="Murphy C."/>
            <person name="Pearson M."/>
            <person name="Priest M."/>
            <person name="Roberts A."/>
            <person name="Saif S."/>
            <person name="Shea T."/>
            <person name="Sykes S."/>
            <person name="Wortman J."/>
            <person name="Nusbaum C."/>
            <person name="Birren B."/>
        </authorList>
    </citation>
    <scope>NUCLEOTIDE SEQUENCE [LARGE SCALE GENOMIC DNA]</scope>
    <source>
        <strain evidence="2 3">CBS 10435</strain>
    </source>
</reference>
<keyword evidence="3" id="KW-1185">Reference proteome</keyword>